<dbReference type="PROSITE" id="PS51257">
    <property type="entry name" value="PROKAR_LIPOPROTEIN"/>
    <property type="match status" value="1"/>
</dbReference>
<dbReference type="InterPro" id="IPR024370">
    <property type="entry name" value="PBP_domain"/>
</dbReference>
<dbReference type="EMBL" id="FMID01000004">
    <property type="protein sequence ID" value="SCL74334.1"/>
    <property type="molecule type" value="Genomic_DNA"/>
</dbReference>
<evidence type="ECO:0000313" key="2">
    <source>
        <dbReference type="EMBL" id="SCL74334.1"/>
    </source>
</evidence>
<dbReference type="Proteomes" id="UP000184671">
    <property type="component" value="Unassembled WGS sequence"/>
</dbReference>
<gene>
    <name evidence="2" type="ORF">L21_0208</name>
</gene>
<evidence type="ECO:0000259" key="1">
    <source>
        <dbReference type="Pfam" id="PF12849"/>
    </source>
</evidence>
<dbReference type="InterPro" id="IPR052738">
    <property type="entry name" value="ABC-Tungstate_binding"/>
</dbReference>
<sequence length="310" mass="33908">MRSRTWVPLLGIMVVLLASCAVSVTAQEAADPGTLRIATTTSLYDTGLLDELELMYENTSDVDVQITAQGTGQSLDTARRGDVDLVLVHSPSLEQEFIDEGYGINERCFAYNNFLIVGPESDPARIANMTPVEAFQAIYAAGTNDTEGVAFVSRGDDSGTHTREKEIWTAAGYNYTQEIQDSGNWYLETGSGMGETLTIANQREAYTLSDIGTYLAFQSQLNLVQLVTEGDQLMNRYSAIAVNPEMAQGVNIDEANNFIDWITTNETKEYIGNFGVEEFGQPLFVPLYPPECTEPPFNCTSCSGETNTTA</sequence>
<dbReference type="Gene3D" id="3.40.190.10">
    <property type="entry name" value="Periplasmic binding protein-like II"/>
    <property type="match status" value="2"/>
</dbReference>
<proteinExistence type="predicted"/>
<dbReference type="STRING" id="118126.L21_0208"/>
<reference evidence="2 3" key="1">
    <citation type="submission" date="2016-08" db="EMBL/GenBank/DDBJ databases">
        <authorList>
            <person name="Seilhamer J.J."/>
        </authorList>
    </citation>
    <scope>NUCLEOTIDE SEQUENCE [LARGE SCALE GENOMIC DNA]</scope>
    <source>
        <strain evidence="2">L21-II-0</strain>
    </source>
</reference>
<accession>A0A1M4MHF6</accession>
<organism evidence="2 3">
    <name type="scientific">Methanoculleus chikugoensis</name>
    <dbReference type="NCBI Taxonomy" id="118126"/>
    <lineage>
        <taxon>Archaea</taxon>
        <taxon>Methanobacteriati</taxon>
        <taxon>Methanobacteriota</taxon>
        <taxon>Stenosarchaea group</taxon>
        <taxon>Methanomicrobia</taxon>
        <taxon>Methanomicrobiales</taxon>
        <taxon>Methanomicrobiaceae</taxon>
        <taxon>Methanoculleus</taxon>
    </lineage>
</organism>
<dbReference type="RefSeq" id="WP_074368639.1">
    <property type="nucleotide sequence ID" value="NZ_FMID01000004.1"/>
</dbReference>
<dbReference type="Pfam" id="PF12849">
    <property type="entry name" value="PBP_like_2"/>
    <property type="match status" value="1"/>
</dbReference>
<feature type="domain" description="PBP" evidence="1">
    <location>
        <begin position="26"/>
        <end position="266"/>
    </location>
</feature>
<protein>
    <submittedName>
        <fullName evidence="2">PBP superfamily domain protein</fullName>
    </submittedName>
</protein>
<dbReference type="SUPFAM" id="SSF53850">
    <property type="entry name" value="Periplasmic binding protein-like II"/>
    <property type="match status" value="1"/>
</dbReference>
<evidence type="ECO:0000313" key="3">
    <source>
        <dbReference type="Proteomes" id="UP000184671"/>
    </source>
</evidence>
<dbReference type="AlphaFoldDB" id="A0A1M4MHF6"/>
<dbReference type="PANTHER" id="PTHR37945">
    <property type="entry name" value="EXTRACELLULAR TUNGSTATE BINDING PROTEIN"/>
    <property type="match status" value="1"/>
</dbReference>
<name>A0A1M4MHF6_9EURY</name>
<dbReference type="PANTHER" id="PTHR37945:SF1">
    <property type="entry name" value="EXTRACELLULAR TUNGSTATE BINDING PROTEIN"/>
    <property type="match status" value="1"/>
</dbReference>